<comment type="caution">
    <text evidence="13">The sequence shown here is derived from an EMBL/GenBank/DDBJ whole genome shotgun (WGS) entry which is preliminary data.</text>
</comment>
<proteinExistence type="predicted"/>
<dbReference type="Gene3D" id="2.40.160.20">
    <property type="match status" value="1"/>
</dbReference>
<dbReference type="PANTHER" id="PTHR30329:SF21">
    <property type="entry name" value="LIPOPROTEIN YIAD-RELATED"/>
    <property type="match status" value="1"/>
</dbReference>
<evidence type="ECO:0000256" key="11">
    <source>
        <dbReference type="SAM" id="SignalP"/>
    </source>
</evidence>
<evidence type="ECO:0000256" key="6">
    <source>
        <dbReference type="ARBA" id="ARBA00023065"/>
    </source>
</evidence>
<evidence type="ECO:0000256" key="7">
    <source>
        <dbReference type="ARBA" id="ARBA00023114"/>
    </source>
</evidence>
<dbReference type="InterPro" id="IPR050330">
    <property type="entry name" value="Bact_OuterMem_StrucFunc"/>
</dbReference>
<keyword evidence="14" id="KW-1185">Reference proteome</keyword>
<dbReference type="Pfam" id="PF00691">
    <property type="entry name" value="OmpA"/>
    <property type="match status" value="1"/>
</dbReference>
<gene>
    <name evidence="13" type="ORF">DX908_11330</name>
</gene>
<dbReference type="Pfam" id="PF13505">
    <property type="entry name" value="OMP_b-brl"/>
    <property type="match status" value="1"/>
</dbReference>
<evidence type="ECO:0000313" key="13">
    <source>
        <dbReference type="EMBL" id="RFB05808.1"/>
    </source>
</evidence>
<dbReference type="InterPro" id="IPR006665">
    <property type="entry name" value="OmpA-like"/>
</dbReference>
<evidence type="ECO:0000313" key="14">
    <source>
        <dbReference type="Proteomes" id="UP000264589"/>
    </source>
</evidence>
<dbReference type="GO" id="GO:0015288">
    <property type="term" value="F:porin activity"/>
    <property type="evidence" value="ECO:0007669"/>
    <property type="project" value="UniProtKB-KW"/>
</dbReference>
<dbReference type="InterPro" id="IPR006664">
    <property type="entry name" value="OMP_bac"/>
</dbReference>
<keyword evidence="6" id="KW-0406">Ion transport</keyword>
<dbReference type="AlphaFoldDB" id="A0A371RK30"/>
<keyword evidence="5 11" id="KW-0732">Signal</keyword>
<dbReference type="InterPro" id="IPR036737">
    <property type="entry name" value="OmpA-like_sf"/>
</dbReference>
<evidence type="ECO:0000256" key="1">
    <source>
        <dbReference type="ARBA" id="ARBA00004571"/>
    </source>
</evidence>
<dbReference type="Gene3D" id="3.30.1330.60">
    <property type="entry name" value="OmpA-like domain"/>
    <property type="match status" value="1"/>
</dbReference>
<dbReference type="PANTHER" id="PTHR30329">
    <property type="entry name" value="STATOR ELEMENT OF FLAGELLAR MOTOR COMPLEX"/>
    <property type="match status" value="1"/>
</dbReference>
<feature type="signal peptide" evidence="11">
    <location>
        <begin position="1"/>
        <end position="23"/>
    </location>
</feature>
<dbReference type="InterPro" id="IPR011250">
    <property type="entry name" value="OMP/PagP_B-barrel"/>
</dbReference>
<keyword evidence="4" id="KW-0812">Transmembrane</keyword>
<evidence type="ECO:0000259" key="12">
    <source>
        <dbReference type="PROSITE" id="PS51123"/>
    </source>
</evidence>
<keyword evidence="8 10" id="KW-0472">Membrane</keyword>
<dbReference type="GO" id="GO:0009279">
    <property type="term" value="C:cell outer membrane"/>
    <property type="evidence" value="ECO:0007669"/>
    <property type="project" value="UniProtKB-SubCell"/>
</dbReference>
<dbReference type="InterPro" id="IPR027385">
    <property type="entry name" value="Beta-barrel_OMP"/>
</dbReference>
<comment type="subcellular location">
    <subcellularLocation>
        <location evidence="1">Cell outer membrane</location>
        <topology evidence="1">Multi-pass membrane protein</topology>
    </subcellularLocation>
</comment>
<dbReference type="CDD" id="cd07185">
    <property type="entry name" value="OmpA_C-like"/>
    <property type="match status" value="1"/>
</dbReference>
<evidence type="ECO:0000256" key="5">
    <source>
        <dbReference type="ARBA" id="ARBA00022729"/>
    </source>
</evidence>
<organism evidence="13 14">
    <name type="scientific">Parvularcula marina</name>
    <dbReference type="NCBI Taxonomy" id="2292771"/>
    <lineage>
        <taxon>Bacteria</taxon>
        <taxon>Pseudomonadati</taxon>
        <taxon>Pseudomonadota</taxon>
        <taxon>Alphaproteobacteria</taxon>
        <taxon>Parvularculales</taxon>
        <taxon>Parvularculaceae</taxon>
        <taxon>Parvularcula</taxon>
    </lineage>
</organism>
<reference evidence="13 14" key="1">
    <citation type="submission" date="2018-08" db="EMBL/GenBank/DDBJ databases">
        <title>Parvularcula sp. SM1705, isolated from surface water of the South Sea China.</title>
        <authorList>
            <person name="Sun L."/>
        </authorList>
    </citation>
    <scope>NUCLEOTIDE SEQUENCE [LARGE SCALE GENOMIC DNA]</scope>
    <source>
        <strain evidence="13 14">SM1705</strain>
    </source>
</reference>
<dbReference type="Proteomes" id="UP000264589">
    <property type="component" value="Unassembled WGS sequence"/>
</dbReference>
<sequence length="394" mass="41984">MMKFKLALLAAAGSTAMFSSAIAQEDTGWYGALGAGYVFENEVDFESANSNPAFDSTIDASDNVAVYGALGKYLSNGWRTELEFATRTQNVDSIDGDGLGFAGFPTTASDLGDITVSTLMVNAYKEFAFDMNGKISPYLGAGIGAAYFRPDFNNITSPTAADAGGPQFSNRLVVADRDYVPAAQGMAGLTYDFADNMMLDLRYRYLKTAEVDYGGYMNSAFADFSSEYDAHEVTAGFRWNFGGAPVVVDTPPAVQYKTCFDGSRVEVTADCPPQIETTTDVTANMEPLVVYFDYDKSNLTDAARTLIAARADEAIAADVAGVNVEGNTDSSGSSAYNQALSARRAGVVRDALVSNGIDSSIITVEALGESNPAKPTADGVREPLNRRTEVTFSY</sequence>
<dbReference type="SUPFAM" id="SSF56925">
    <property type="entry name" value="OMPA-like"/>
    <property type="match status" value="1"/>
</dbReference>
<evidence type="ECO:0000256" key="9">
    <source>
        <dbReference type="ARBA" id="ARBA00023237"/>
    </source>
</evidence>
<evidence type="ECO:0000256" key="10">
    <source>
        <dbReference type="PROSITE-ProRule" id="PRU00473"/>
    </source>
</evidence>
<dbReference type="SUPFAM" id="SSF103088">
    <property type="entry name" value="OmpA-like"/>
    <property type="match status" value="1"/>
</dbReference>
<dbReference type="InParanoid" id="A0A371RK30"/>
<evidence type="ECO:0000256" key="2">
    <source>
        <dbReference type="ARBA" id="ARBA00022448"/>
    </source>
</evidence>
<evidence type="ECO:0000256" key="8">
    <source>
        <dbReference type="ARBA" id="ARBA00023136"/>
    </source>
</evidence>
<dbReference type="EMBL" id="QUQO01000001">
    <property type="protein sequence ID" value="RFB05808.1"/>
    <property type="molecule type" value="Genomic_DNA"/>
</dbReference>
<accession>A0A371RK30</accession>
<keyword evidence="3" id="KW-1134">Transmembrane beta strand</keyword>
<name>A0A371RK30_9PROT</name>
<dbReference type="PROSITE" id="PS51123">
    <property type="entry name" value="OMPA_2"/>
    <property type="match status" value="1"/>
</dbReference>
<dbReference type="GO" id="GO:0046930">
    <property type="term" value="C:pore complex"/>
    <property type="evidence" value="ECO:0007669"/>
    <property type="project" value="UniProtKB-KW"/>
</dbReference>
<evidence type="ECO:0000256" key="4">
    <source>
        <dbReference type="ARBA" id="ARBA00022692"/>
    </source>
</evidence>
<evidence type="ECO:0000256" key="3">
    <source>
        <dbReference type="ARBA" id="ARBA00022452"/>
    </source>
</evidence>
<dbReference type="GO" id="GO:0006811">
    <property type="term" value="P:monoatomic ion transport"/>
    <property type="evidence" value="ECO:0007669"/>
    <property type="project" value="UniProtKB-KW"/>
</dbReference>
<keyword evidence="7" id="KW-0626">Porin</keyword>
<keyword evidence="9" id="KW-0998">Cell outer membrane</keyword>
<feature type="domain" description="OmpA-like" evidence="12">
    <location>
        <begin position="279"/>
        <end position="394"/>
    </location>
</feature>
<protein>
    <recommendedName>
        <fullName evidence="12">OmpA-like domain-containing protein</fullName>
    </recommendedName>
</protein>
<dbReference type="PRINTS" id="PR01021">
    <property type="entry name" value="OMPADOMAIN"/>
</dbReference>
<feature type="chain" id="PRO_5016811665" description="OmpA-like domain-containing protein" evidence="11">
    <location>
        <begin position="24"/>
        <end position="394"/>
    </location>
</feature>
<keyword evidence="2" id="KW-0813">Transport</keyword>